<dbReference type="PANTHER" id="PTHR37693:SF1">
    <property type="entry name" value="INTEGRAL MEMBRANE PROTEIN"/>
    <property type="match status" value="1"/>
</dbReference>
<feature type="transmembrane region" description="Helical" evidence="6">
    <location>
        <begin position="38"/>
        <end position="54"/>
    </location>
</feature>
<evidence type="ECO:0000256" key="4">
    <source>
        <dbReference type="ARBA" id="ARBA00022989"/>
    </source>
</evidence>
<comment type="subcellular location">
    <subcellularLocation>
        <location evidence="1">Cell membrane</location>
        <topology evidence="1">Multi-pass membrane protein</topology>
    </subcellularLocation>
</comment>
<evidence type="ECO:0000256" key="3">
    <source>
        <dbReference type="ARBA" id="ARBA00022692"/>
    </source>
</evidence>
<dbReference type="GO" id="GO:0005886">
    <property type="term" value="C:plasma membrane"/>
    <property type="evidence" value="ECO:0007669"/>
    <property type="project" value="UniProtKB-SubCell"/>
</dbReference>
<evidence type="ECO:0000256" key="1">
    <source>
        <dbReference type="ARBA" id="ARBA00004651"/>
    </source>
</evidence>
<dbReference type="NCBIfam" id="TIGR00374">
    <property type="entry name" value="flippase-like domain"/>
    <property type="match status" value="1"/>
</dbReference>
<keyword evidence="3 6" id="KW-0812">Transmembrane</keyword>
<feature type="transmembrane region" description="Helical" evidence="6">
    <location>
        <begin position="104"/>
        <end position="133"/>
    </location>
</feature>
<reference evidence="8" key="1">
    <citation type="submission" date="2012-06" db="EMBL/GenBank/DDBJ databases">
        <title>The complete genome of Flexibacter litoralis DSM 6794.</title>
        <authorList>
            <person name="Lucas S."/>
            <person name="Copeland A."/>
            <person name="Lapidus A."/>
            <person name="Glavina del Rio T."/>
            <person name="Dalin E."/>
            <person name="Tice H."/>
            <person name="Bruce D."/>
            <person name="Goodwin L."/>
            <person name="Pitluck S."/>
            <person name="Peters L."/>
            <person name="Ovchinnikova G."/>
            <person name="Lu M."/>
            <person name="Kyrpides N."/>
            <person name="Mavromatis K."/>
            <person name="Ivanova N."/>
            <person name="Brettin T."/>
            <person name="Detter J.C."/>
            <person name="Han C."/>
            <person name="Larimer F."/>
            <person name="Land M."/>
            <person name="Hauser L."/>
            <person name="Markowitz V."/>
            <person name="Cheng J.-F."/>
            <person name="Hugenholtz P."/>
            <person name="Woyke T."/>
            <person name="Wu D."/>
            <person name="Spring S."/>
            <person name="Lang E."/>
            <person name="Kopitz M."/>
            <person name="Brambilla E."/>
            <person name="Klenk H.-P."/>
            <person name="Eisen J.A."/>
        </authorList>
    </citation>
    <scope>NUCLEOTIDE SEQUENCE [LARGE SCALE GENOMIC DNA]</scope>
    <source>
        <strain evidence="8">ATCC 23117 / DSM 6794 / NBRC 15988 / NCIMB 1366 / Sio-4</strain>
    </source>
</reference>
<keyword evidence="5 6" id="KW-0472">Membrane</keyword>
<accession>I4ALS6</accession>
<dbReference type="AlphaFoldDB" id="I4ALS6"/>
<evidence type="ECO:0000313" key="7">
    <source>
        <dbReference type="EMBL" id="AFM04911.1"/>
    </source>
</evidence>
<dbReference type="OrthoDB" id="1493331at2"/>
<dbReference type="PATRIC" id="fig|880071.3.peg.2537"/>
<feature type="transmembrane region" description="Helical" evidence="6">
    <location>
        <begin position="350"/>
        <end position="368"/>
    </location>
</feature>
<evidence type="ECO:0000313" key="8">
    <source>
        <dbReference type="Proteomes" id="UP000006054"/>
    </source>
</evidence>
<dbReference type="eggNOG" id="COG0392">
    <property type="taxonomic scope" value="Bacteria"/>
</dbReference>
<evidence type="ECO:0000256" key="6">
    <source>
        <dbReference type="SAM" id="Phobius"/>
    </source>
</evidence>
<evidence type="ECO:0000256" key="2">
    <source>
        <dbReference type="ARBA" id="ARBA00022475"/>
    </source>
</evidence>
<keyword evidence="4 6" id="KW-1133">Transmembrane helix</keyword>
<keyword evidence="8" id="KW-1185">Reference proteome</keyword>
<dbReference type="RefSeq" id="WP_014798348.1">
    <property type="nucleotide sequence ID" value="NC_018018.1"/>
</dbReference>
<dbReference type="Pfam" id="PF03706">
    <property type="entry name" value="LPG_synthase_TM"/>
    <property type="match status" value="1"/>
</dbReference>
<feature type="transmembrane region" description="Helical" evidence="6">
    <location>
        <begin position="145"/>
        <end position="168"/>
    </location>
</feature>
<dbReference type="KEGG" id="fli:Fleli_2546"/>
<dbReference type="PANTHER" id="PTHR37693">
    <property type="entry name" value="PHOSPHATIDYLGLYCEROL LYSYLTRANSFERASE"/>
    <property type="match status" value="1"/>
</dbReference>
<evidence type="ECO:0008006" key="9">
    <source>
        <dbReference type="Google" id="ProtNLM"/>
    </source>
</evidence>
<name>I4ALS6_BERLS</name>
<gene>
    <name evidence="7" type="ordered locus">Fleli_2546</name>
</gene>
<dbReference type="InterPro" id="IPR022791">
    <property type="entry name" value="L-PG_synthase/AglD"/>
</dbReference>
<organism evidence="7 8">
    <name type="scientific">Bernardetia litoralis (strain ATCC 23117 / DSM 6794 / NBRC 15988 / NCIMB 1366 / Fx l1 / Sio-4)</name>
    <name type="common">Flexibacter litoralis</name>
    <dbReference type="NCBI Taxonomy" id="880071"/>
    <lineage>
        <taxon>Bacteria</taxon>
        <taxon>Pseudomonadati</taxon>
        <taxon>Bacteroidota</taxon>
        <taxon>Cytophagia</taxon>
        <taxon>Cytophagales</taxon>
        <taxon>Bernardetiaceae</taxon>
        <taxon>Bernardetia</taxon>
    </lineage>
</organism>
<dbReference type="Proteomes" id="UP000006054">
    <property type="component" value="Chromosome"/>
</dbReference>
<feature type="transmembrane region" description="Helical" evidence="6">
    <location>
        <begin position="264"/>
        <end position="290"/>
    </location>
</feature>
<protein>
    <recommendedName>
        <fullName evidence="9">Integral membrane protein</fullName>
    </recommendedName>
</protein>
<dbReference type="EMBL" id="CP003345">
    <property type="protein sequence ID" value="AFM04911.1"/>
    <property type="molecule type" value="Genomic_DNA"/>
</dbReference>
<keyword evidence="2" id="KW-1003">Cell membrane</keyword>
<dbReference type="STRING" id="880071.Fleli_2546"/>
<feature type="transmembrane region" description="Helical" evidence="6">
    <location>
        <begin position="196"/>
        <end position="217"/>
    </location>
</feature>
<proteinExistence type="predicted"/>
<sequence length="387" mass="43784">MSFISHSNLDPHLNNSEKITTKAPNEKEVFKTLNTNKIYIPVLIGLGVAVYFFLEKVDIPIFLEALGRSNWLWFLAALIMLLARDAGYISRIRMISNNELSWQSSIYIILLWEFASAVTPSVVGGTAVAVFILNREGLSFGKSMAYVMMTALLDNLFFIVFAPLSILLSNSFDFSVFPVISADMFNEFVQKNGLQGAFYVSYSLTVIYALFFAYGLLINPRGFKWLLIKITSINLLKRFRKGAINTGSEMIIAAKTLRGSGASLWVKAILLTFFIWIARYLMLNCLIAAFSPLEVVDHLFVFSRQIAMWIVMLLSPTPGSSGTAEAVFCLFYAEYLREEFCAAVGILWRLFYYYPYLFIGALVLPRWLKRVNKKKKEKNSASVGTEE</sequence>
<evidence type="ECO:0000256" key="5">
    <source>
        <dbReference type="ARBA" id="ARBA00023136"/>
    </source>
</evidence>
<feature type="transmembrane region" description="Helical" evidence="6">
    <location>
        <begin position="66"/>
        <end position="84"/>
    </location>
</feature>
<dbReference type="HOGENOM" id="CLU_059719_0_0_10"/>